<dbReference type="GO" id="GO:0016020">
    <property type="term" value="C:membrane"/>
    <property type="evidence" value="ECO:0007669"/>
    <property type="project" value="InterPro"/>
</dbReference>
<comment type="caution">
    <text evidence="4">The sequence shown here is derived from an EMBL/GenBank/DDBJ whole genome shotgun (WGS) entry which is preliminary data.</text>
</comment>
<dbReference type="InterPro" id="IPR008657">
    <property type="entry name" value="JTB"/>
</dbReference>
<feature type="region of interest" description="Disordered" evidence="1">
    <location>
        <begin position="27"/>
        <end position="57"/>
    </location>
</feature>
<evidence type="ECO:0000313" key="5">
    <source>
        <dbReference type="Proteomes" id="UP000886653"/>
    </source>
</evidence>
<keyword evidence="2" id="KW-0472">Membrane</keyword>
<gene>
    <name evidence="4" type="ORF">CROQUDRAFT_85688</name>
</gene>
<feature type="transmembrane region" description="Helical" evidence="2">
    <location>
        <begin position="168"/>
        <end position="188"/>
    </location>
</feature>
<sequence>MFHFNFSIILLIISSRISITKSTLTSANHPRAQSSDSNNNSSIPPSPKTSTTNEPPNEYACRPIGKCEPCPIEELSNSICQIYQNRRLVHCLYLGSSSPALIASVLIDKTNYPAGLMMTNNDHYHHLDQTDIQKVDSKMAKVGSGIGSAEFPTWEACERVISKERADYYEFIVCNIILTLISLLIFIFRTKLLINRQYGKLAQRIGLNSSHA</sequence>
<accession>A0A9P6NY56</accession>
<dbReference type="Pfam" id="PF05439">
    <property type="entry name" value="JTB"/>
    <property type="match status" value="1"/>
</dbReference>
<name>A0A9P6NY56_9BASI</name>
<feature type="signal peptide" evidence="3">
    <location>
        <begin position="1"/>
        <end position="22"/>
    </location>
</feature>
<evidence type="ECO:0000313" key="4">
    <source>
        <dbReference type="EMBL" id="KAG0152567.1"/>
    </source>
</evidence>
<evidence type="ECO:0000256" key="1">
    <source>
        <dbReference type="SAM" id="MobiDB-lite"/>
    </source>
</evidence>
<dbReference type="EMBL" id="MU167208">
    <property type="protein sequence ID" value="KAG0152567.1"/>
    <property type="molecule type" value="Genomic_DNA"/>
</dbReference>
<evidence type="ECO:0000256" key="3">
    <source>
        <dbReference type="SAM" id="SignalP"/>
    </source>
</evidence>
<keyword evidence="5" id="KW-1185">Reference proteome</keyword>
<keyword evidence="2" id="KW-0812">Transmembrane</keyword>
<keyword evidence="2" id="KW-1133">Transmembrane helix</keyword>
<keyword evidence="3" id="KW-0732">Signal</keyword>
<proteinExistence type="predicted"/>
<reference evidence="4" key="1">
    <citation type="submission" date="2013-11" db="EMBL/GenBank/DDBJ databases">
        <title>Genome sequence of the fusiform rust pathogen reveals effectors for host alternation and coevolution with pine.</title>
        <authorList>
            <consortium name="DOE Joint Genome Institute"/>
            <person name="Smith K."/>
            <person name="Pendleton A."/>
            <person name="Kubisiak T."/>
            <person name="Anderson C."/>
            <person name="Salamov A."/>
            <person name="Aerts A."/>
            <person name="Riley R."/>
            <person name="Clum A."/>
            <person name="Lindquist E."/>
            <person name="Ence D."/>
            <person name="Campbell M."/>
            <person name="Kronenberg Z."/>
            <person name="Feau N."/>
            <person name="Dhillon B."/>
            <person name="Hamelin R."/>
            <person name="Burleigh J."/>
            <person name="Smith J."/>
            <person name="Yandell M."/>
            <person name="Nelson C."/>
            <person name="Grigoriev I."/>
            <person name="Davis J."/>
        </authorList>
    </citation>
    <scope>NUCLEOTIDE SEQUENCE</scope>
    <source>
        <strain evidence="4">G11</strain>
    </source>
</reference>
<dbReference type="OrthoDB" id="2525787at2759"/>
<feature type="compositionally biased region" description="Low complexity" evidence="1">
    <location>
        <begin position="34"/>
        <end position="53"/>
    </location>
</feature>
<protein>
    <submittedName>
        <fullName evidence="4">Uncharacterized protein</fullName>
    </submittedName>
</protein>
<dbReference type="Proteomes" id="UP000886653">
    <property type="component" value="Unassembled WGS sequence"/>
</dbReference>
<feature type="chain" id="PRO_5040227862" evidence="3">
    <location>
        <begin position="23"/>
        <end position="212"/>
    </location>
</feature>
<evidence type="ECO:0000256" key="2">
    <source>
        <dbReference type="SAM" id="Phobius"/>
    </source>
</evidence>
<dbReference type="AlphaFoldDB" id="A0A9P6NY56"/>
<organism evidence="4 5">
    <name type="scientific">Cronartium quercuum f. sp. fusiforme G11</name>
    <dbReference type="NCBI Taxonomy" id="708437"/>
    <lineage>
        <taxon>Eukaryota</taxon>
        <taxon>Fungi</taxon>
        <taxon>Dikarya</taxon>
        <taxon>Basidiomycota</taxon>
        <taxon>Pucciniomycotina</taxon>
        <taxon>Pucciniomycetes</taxon>
        <taxon>Pucciniales</taxon>
        <taxon>Coleosporiaceae</taxon>
        <taxon>Cronartium</taxon>
    </lineage>
</organism>